<feature type="domain" description="EGF-like" evidence="14">
    <location>
        <begin position="127"/>
        <end position="165"/>
    </location>
</feature>
<evidence type="ECO:0000313" key="16">
    <source>
        <dbReference type="Proteomes" id="UP000765507"/>
    </source>
</evidence>
<dbReference type="PROSITE" id="PS01186">
    <property type="entry name" value="EGF_2"/>
    <property type="match status" value="1"/>
</dbReference>
<evidence type="ECO:0000256" key="3">
    <source>
        <dbReference type="ARBA" id="ARBA00022536"/>
    </source>
</evidence>
<feature type="signal peptide" evidence="12">
    <location>
        <begin position="1"/>
        <end position="22"/>
    </location>
</feature>
<gene>
    <name evidence="15" type="primary">MUC13</name>
    <name evidence="15" type="ORF">G0U57_008279</name>
</gene>
<evidence type="ECO:0000313" key="15">
    <source>
        <dbReference type="EMBL" id="KAG6937869.1"/>
    </source>
</evidence>
<comment type="subcellular location">
    <subcellularLocation>
        <location evidence="1">Cell membrane</location>
    </subcellularLocation>
</comment>
<evidence type="ECO:0000256" key="12">
    <source>
        <dbReference type="SAM" id="SignalP"/>
    </source>
</evidence>
<dbReference type="SUPFAM" id="SSF82671">
    <property type="entry name" value="SEA domain"/>
    <property type="match status" value="1"/>
</dbReference>
<evidence type="ECO:0000256" key="2">
    <source>
        <dbReference type="ARBA" id="ARBA00022475"/>
    </source>
</evidence>
<accession>A0A8T1T9X7</accession>
<dbReference type="GO" id="GO:0005886">
    <property type="term" value="C:plasma membrane"/>
    <property type="evidence" value="ECO:0007669"/>
    <property type="project" value="UniProtKB-SubCell"/>
</dbReference>
<dbReference type="OrthoDB" id="8938333at2759"/>
<feature type="region of interest" description="Disordered" evidence="10">
    <location>
        <begin position="452"/>
        <end position="496"/>
    </location>
</feature>
<dbReference type="AlphaFoldDB" id="A0A8T1T9X7"/>
<dbReference type="SUPFAM" id="SSF57196">
    <property type="entry name" value="EGF/Laminin"/>
    <property type="match status" value="1"/>
</dbReference>
<dbReference type="InterPro" id="IPR000082">
    <property type="entry name" value="SEA_dom"/>
</dbReference>
<feature type="transmembrane region" description="Helical" evidence="11">
    <location>
        <begin position="374"/>
        <end position="397"/>
    </location>
</feature>
<dbReference type="InterPro" id="IPR000742">
    <property type="entry name" value="EGF"/>
</dbReference>
<feature type="region of interest" description="Disordered" evidence="10">
    <location>
        <begin position="67"/>
        <end position="126"/>
    </location>
</feature>
<dbReference type="PROSITE" id="PS00010">
    <property type="entry name" value="ASX_HYDROXYL"/>
    <property type="match status" value="1"/>
</dbReference>
<reference evidence="15 16" key="1">
    <citation type="journal article" date="2020" name="G3 (Bethesda)">
        <title>Draft Genome of the Common Snapping Turtle, Chelydra serpentina, a Model for Phenotypic Plasticity in Reptiles.</title>
        <authorList>
            <person name="Das D."/>
            <person name="Singh S.K."/>
            <person name="Bierstedt J."/>
            <person name="Erickson A."/>
            <person name="Galli G.L.J."/>
            <person name="Crossley D.A. 2nd"/>
            <person name="Rhen T."/>
        </authorList>
    </citation>
    <scope>NUCLEOTIDE SEQUENCE [LARGE SCALE GENOMIC DNA]</scope>
    <source>
        <tissue evidence="15">Whole blood</tissue>
    </source>
</reference>
<keyword evidence="7" id="KW-1015">Disulfide bond</keyword>
<keyword evidence="16" id="KW-1185">Reference proteome</keyword>
<keyword evidence="4 12" id="KW-0732">Signal</keyword>
<evidence type="ECO:0000259" key="13">
    <source>
        <dbReference type="PROSITE" id="PS50024"/>
    </source>
</evidence>
<dbReference type="InterPro" id="IPR000152">
    <property type="entry name" value="EGF-type_Asp/Asn_hydroxyl_site"/>
</dbReference>
<evidence type="ECO:0000256" key="9">
    <source>
        <dbReference type="PROSITE-ProRule" id="PRU00076"/>
    </source>
</evidence>
<feature type="compositionally biased region" description="Basic and acidic residues" evidence="10">
    <location>
        <begin position="483"/>
        <end position="496"/>
    </location>
</feature>
<proteinExistence type="predicted"/>
<dbReference type="CDD" id="cd00054">
    <property type="entry name" value="EGF_CA"/>
    <property type="match status" value="1"/>
</dbReference>
<evidence type="ECO:0000256" key="8">
    <source>
        <dbReference type="ARBA" id="ARBA00023180"/>
    </source>
</evidence>
<evidence type="ECO:0000256" key="6">
    <source>
        <dbReference type="ARBA" id="ARBA00023136"/>
    </source>
</evidence>
<keyword evidence="5" id="KW-0677">Repeat</keyword>
<keyword evidence="11" id="KW-0812">Transmembrane</keyword>
<comment type="caution">
    <text evidence="15">The sequence shown here is derived from an EMBL/GenBank/DDBJ whole genome shotgun (WGS) entry which is preliminary data.</text>
</comment>
<dbReference type="EMBL" id="JAHGAV010000021">
    <property type="protein sequence ID" value="KAG6937869.1"/>
    <property type="molecule type" value="Genomic_DNA"/>
</dbReference>
<organism evidence="15 16">
    <name type="scientific">Chelydra serpentina</name>
    <name type="common">Snapping turtle</name>
    <name type="synonym">Testudo serpentina</name>
    <dbReference type="NCBI Taxonomy" id="8475"/>
    <lineage>
        <taxon>Eukaryota</taxon>
        <taxon>Metazoa</taxon>
        <taxon>Chordata</taxon>
        <taxon>Craniata</taxon>
        <taxon>Vertebrata</taxon>
        <taxon>Euteleostomi</taxon>
        <taxon>Archelosauria</taxon>
        <taxon>Testudinata</taxon>
        <taxon>Testudines</taxon>
        <taxon>Cryptodira</taxon>
        <taxon>Durocryptodira</taxon>
        <taxon>Americhelydia</taxon>
        <taxon>Chelydroidea</taxon>
        <taxon>Chelydridae</taxon>
        <taxon>Chelydra</taxon>
    </lineage>
</organism>
<dbReference type="Gene3D" id="2.10.25.10">
    <property type="entry name" value="Laminin"/>
    <property type="match status" value="1"/>
</dbReference>
<evidence type="ECO:0000256" key="4">
    <source>
        <dbReference type="ARBA" id="ARBA00022729"/>
    </source>
</evidence>
<feature type="chain" id="PRO_5035891692" evidence="12">
    <location>
        <begin position="23"/>
        <end position="496"/>
    </location>
</feature>
<dbReference type="InterPro" id="IPR036364">
    <property type="entry name" value="SEA_dom_sf"/>
</dbReference>
<evidence type="ECO:0000256" key="7">
    <source>
        <dbReference type="ARBA" id="ARBA00023157"/>
    </source>
</evidence>
<evidence type="ECO:0000256" key="1">
    <source>
        <dbReference type="ARBA" id="ARBA00004236"/>
    </source>
</evidence>
<keyword evidence="2" id="KW-1003">Cell membrane</keyword>
<keyword evidence="11" id="KW-1133">Transmembrane helix</keyword>
<keyword evidence="8" id="KW-0325">Glycoprotein</keyword>
<dbReference type="PROSITE" id="PS50024">
    <property type="entry name" value="SEA"/>
    <property type="match status" value="1"/>
</dbReference>
<dbReference type="Proteomes" id="UP000765507">
    <property type="component" value="Unassembled WGS sequence"/>
</dbReference>
<name>A0A8T1T9X7_CHESE</name>
<feature type="domain" description="SEA" evidence="13">
    <location>
        <begin position="166"/>
        <end position="284"/>
    </location>
</feature>
<dbReference type="PANTHER" id="PTHR24037">
    <property type="entry name" value="HEART DEVELOPMENT PROTEIN WITH EGF-LIKE DOMAINS 1"/>
    <property type="match status" value="1"/>
</dbReference>
<evidence type="ECO:0000256" key="10">
    <source>
        <dbReference type="SAM" id="MobiDB-lite"/>
    </source>
</evidence>
<comment type="caution">
    <text evidence="9">Lacks conserved residue(s) required for the propagation of feature annotation.</text>
</comment>
<evidence type="ECO:0000259" key="14">
    <source>
        <dbReference type="PROSITE" id="PS50026"/>
    </source>
</evidence>
<protein>
    <submittedName>
        <fullName evidence="15">Mucin 13, cell surface associated</fullName>
    </submittedName>
</protein>
<sequence>MKAYVSLALLLSFAFCAEKVNTQENTTTTVNTTILASITTPAPTITSTPAPTTTTVNATTKILTTITGDTSSTSSSSATDNTTLTSATTESITGTSSNPTVGTSSSTAAPTTTRLPVTTAPPATTEAPLPCANKPCGGSAKCINLFQGYTCQCPYGYYHTTSGCQEGKVFPGTFTVNIPYTVSMTNENSLEYWYLYRNVTDFFNTTFTNGTGFGETIIVNVKQSSAKSKIQNKAETSETNVIVRNMFEVTTELNASEVASLIRQAMKGNSNFNNDSYQELSQCDIYGCDEATTICKGTDDVTCECKPGFSKKNAEEKTCSNCDSTCSEEKHMHCVAGTNGAPFCQCLPNFKDKDGNCMACDVGYSGVNCSNNSLLILIIVAVLCGALILGLAAGLIFTSLRANKRQKNPERRHLLTEEYSDKRETPGHISAINSAANDKIFPTIQTSNAGQENRGFEISNPYEMGPPTRKLPERDYDDDEYEISSKGDGFRLQRRY</sequence>
<evidence type="ECO:0000256" key="11">
    <source>
        <dbReference type="SAM" id="Phobius"/>
    </source>
</evidence>
<dbReference type="SMART" id="SM00181">
    <property type="entry name" value="EGF"/>
    <property type="match status" value="3"/>
</dbReference>
<keyword evidence="3 9" id="KW-0245">EGF-like domain</keyword>
<dbReference type="PROSITE" id="PS50026">
    <property type="entry name" value="EGF_3"/>
    <property type="match status" value="1"/>
</dbReference>
<evidence type="ECO:0000256" key="5">
    <source>
        <dbReference type="ARBA" id="ARBA00022737"/>
    </source>
</evidence>
<dbReference type="PANTHER" id="PTHR24037:SF10">
    <property type="entry name" value="MUCIN-13"/>
    <property type="match status" value="1"/>
</dbReference>
<keyword evidence="6 11" id="KW-0472">Membrane</keyword>